<keyword evidence="1" id="KW-0472">Membrane</keyword>
<dbReference type="Proteomes" id="UP001651880">
    <property type="component" value="Unassembled WGS sequence"/>
</dbReference>
<dbReference type="RefSeq" id="WP_255226777.1">
    <property type="nucleotide sequence ID" value="NZ_JAJEKE010000004.1"/>
</dbReference>
<dbReference type="Pfam" id="PF04402">
    <property type="entry name" value="SIMPL"/>
    <property type="match status" value="1"/>
</dbReference>
<dbReference type="EMBL" id="JAJEKE010000004">
    <property type="protein sequence ID" value="MCQ1529259.1"/>
    <property type="molecule type" value="Genomic_DNA"/>
</dbReference>
<proteinExistence type="predicted"/>
<keyword evidence="3" id="KW-1185">Reference proteome</keyword>
<dbReference type="InterPro" id="IPR016907">
    <property type="entry name" value="UCP029033"/>
</dbReference>
<name>A0ABT1NDC7_9FIRM</name>
<feature type="transmembrane region" description="Helical" evidence="1">
    <location>
        <begin position="12"/>
        <end position="34"/>
    </location>
</feature>
<evidence type="ECO:0000313" key="3">
    <source>
        <dbReference type="Proteomes" id="UP001651880"/>
    </source>
</evidence>
<comment type="caution">
    <text evidence="2">The sequence shown here is derived from an EMBL/GenBank/DDBJ whole genome shotgun (WGS) entry which is preliminary data.</text>
</comment>
<evidence type="ECO:0000313" key="2">
    <source>
        <dbReference type="EMBL" id="MCQ1529259.1"/>
    </source>
</evidence>
<evidence type="ECO:0000256" key="1">
    <source>
        <dbReference type="SAM" id="Phobius"/>
    </source>
</evidence>
<organism evidence="2 3">
    <name type="scientific">Lutispora saccharofermentans</name>
    <dbReference type="NCBI Taxonomy" id="3024236"/>
    <lineage>
        <taxon>Bacteria</taxon>
        <taxon>Bacillati</taxon>
        <taxon>Bacillota</taxon>
        <taxon>Clostridia</taxon>
        <taxon>Lutisporales</taxon>
        <taxon>Lutisporaceae</taxon>
        <taxon>Lutispora</taxon>
    </lineage>
</organism>
<keyword evidence="1" id="KW-1133">Transmembrane helix</keyword>
<protein>
    <submittedName>
        <fullName evidence="2">SIMPL domain-containing protein</fullName>
    </submittedName>
</protein>
<dbReference type="InterPro" id="IPR052022">
    <property type="entry name" value="26kDa_periplasmic_antigen"/>
</dbReference>
<dbReference type="Gene3D" id="3.30.70.2970">
    <property type="entry name" value="Protein of unknown function (DUF541), domain 2"/>
    <property type="match status" value="1"/>
</dbReference>
<gene>
    <name evidence="2" type="ORF">LJD61_06800</name>
</gene>
<dbReference type="PANTHER" id="PTHR34387">
    <property type="entry name" value="SLR1258 PROTEIN"/>
    <property type="match status" value="1"/>
</dbReference>
<keyword evidence="1" id="KW-0812">Transmembrane</keyword>
<dbReference type="InterPro" id="IPR007497">
    <property type="entry name" value="SIMPL/DUF541"/>
</dbReference>
<dbReference type="PIRSF" id="PIRSF029033">
    <property type="entry name" value="UCP029033"/>
    <property type="match status" value="1"/>
</dbReference>
<reference evidence="2 3" key="1">
    <citation type="submission" date="2021-10" db="EMBL/GenBank/DDBJ databases">
        <title>Lutispora strain m25 sp. nov., a thermophilic, non-spore-forming bacterium isolated from a lab-scale methanogenic bioreactor digesting anaerobic sludge.</title>
        <authorList>
            <person name="El Houari A."/>
            <person name="Mcdonald J."/>
        </authorList>
    </citation>
    <scope>NUCLEOTIDE SEQUENCE [LARGE SCALE GENOMIC DNA]</scope>
    <source>
        <strain evidence="3">m25</strain>
    </source>
</reference>
<dbReference type="PANTHER" id="PTHR34387:SF2">
    <property type="entry name" value="SLR1258 PROTEIN"/>
    <property type="match status" value="1"/>
</dbReference>
<accession>A0ABT1NDC7</accession>
<sequence>MNGENKNNLVWSLIAVILALGIILSSTIVTNGIIKMKTGDKTITVTGSAKKQIKSDLVVWRGSFSAQSARTADAYAKLKLDLEKVKKHLVSKGIEESDIIISSISTNPYYVVLPNGMYSNEIASYRLEQRVEVSSNDVEKITAISREATDLINEGVEFQSYPPEYYYTKIADLKVDMLGQATADAKNRAVQIADGTGSKIGTLRSAKVGVFQITPLYSTDVSDYGINDTSTIDKEITAVVTCNFEIE</sequence>